<dbReference type="AlphaFoldDB" id="A0AAN9I409"/>
<dbReference type="SMART" id="SM00767">
    <property type="entry name" value="DCD"/>
    <property type="match status" value="1"/>
</dbReference>
<evidence type="ECO:0000256" key="1">
    <source>
        <dbReference type="SAM" id="MobiDB-lite"/>
    </source>
</evidence>
<dbReference type="EMBL" id="JAYWIO010000005">
    <property type="protein sequence ID" value="KAK7259631.1"/>
    <property type="molecule type" value="Genomic_DNA"/>
</dbReference>
<keyword evidence="4" id="KW-1185">Reference proteome</keyword>
<feature type="compositionally biased region" description="Basic and acidic residues" evidence="1">
    <location>
        <begin position="34"/>
        <end position="43"/>
    </location>
</feature>
<proteinExistence type="predicted"/>
<sequence length="808" mass="92192">MQEYGRHLHKMEQIDSKEDTENPQEVSSNSRSSENNDSKKVADPPDTYLNDIELEEGPEGTENHLEMSSNPKPTEKNDSKKDTCPPEGYLNNMEIEDSKKGSENPPEVSSNLQSTEKDNSKNVTVPPEGYLYDVELEDGKKGIENPPEVSSNPPSSEKDDCKKDTEPPEGHLNDLEVEDSKKGTENPPSLGKDDSKMDADPPAVEQEDSKKGAQYPTEVSPNPKSSAKDESKDTDPSGGFSKPALSDKHTPQSLKGKSKVIKKSRSGTFKTRKNEIFRLIHGKRRDTRKNKTVVGNAANDKQISDSSLQIKTIDDPPLLEAEKNKVKKSQNMSTSNKRPIEESHQAQKNKKIAVSDKSEEKQKNKEKHKESNKSFRRTNKEKRSGMEKSQGKGRKSDKLGGVIFMCNAKTKPDCFHYRVMGVSAGKKDIVLGVKPGLKLFLYDFDLKLLYGIYKASSSGGMELEPGAFGGKFPAQVRFKIASDCYPLPESIFKKAIKENYNKKHKFKTELTFRQVRKLTELFRPVEDHSALLPVCSPRRAIVRNREALDGVRGSWPHLQRERAVGDPYTNINVNSYNVRYPERDHRVERLEYSERDHRVERREYSERGHRFERLEYPERDHRVERREEITHENYRAYGLQGDRRNVTTISHANSMLESYEIDYEHLHNLDASYRSNVPAHVEFSRRADPLHSNEREYQNYFRSAISDHTTDPYHAYHRVASPRDAYLPPLSREEISSSSYLVGGRTLIRSGDLQRREIVDDRLYSTYSATNALSDYNQMHPYHGDKLEASLLPVSSRYSFAGPSFSRR</sequence>
<feature type="compositionally biased region" description="Basic and acidic residues" evidence="1">
    <location>
        <begin position="353"/>
        <end position="373"/>
    </location>
</feature>
<feature type="compositionally biased region" description="Basic residues" evidence="1">
    <location>
        <begin position="280"/>
        <end position="291"/>
    </location>
</feature>
<feature type="domain" description="DCD" evidence="2">
    <location>
        <begin position="397"/>
        <end position="524"/>
    </location>
</feature>
<evidence type="ECO:0000313" key="3">
    <source>
        <dbReference type="EMBL" id="KAK7259631.1"/>
    </source>
</evidence>
<protein>
    <recommendedName>
        <fullName evidence="2">DCD domain-containing protein</fullName>
    </recommendedName>
</protein>
<dbReference type="PANTHER" id="PTHR46444:SF3">
    <property type="entry name" value="DCD (DEVELOPMENT AND CELL DEATH) DOMAIN PROTEIN"/>
    <property type="match status" value="1"/>
</dbReference>
<dbReference type="PANTHER" id="PTHR46444">
    <property type="entry name" value="DCD (DEVELOPMENT AND CELL DEATH) DOMAIN PROTEIN-RELATED"/>
    <property type="match status" value="1"/>
</dbReference>
<dbReference type="InterPro" id="IPR013989">
    <property type="entry name" value="Dev_and_cell_death_domain"/>
</dbReference>
<organism evidence="3 4">
    <name type="scientific">Crotalaria pallida</name>
    <name type="common">Smooth rattlebox</name>
    <name type="synonym">Crotalaria striata</name>
    <dbReference type="NCBI Taxonomy" id="3830"/>
    <lineage>
        <taxon>Eukaryota</taxon>
        <taxon>Viridiplantae</taxon>
        <taxon>Streptophyta</taxon>
        <taxon>Embryophyta</taxon>
        <taxon>Tracheophyta</taxon>
        <taxon>Spermatophyta</taxon>
        <taxon>Magnoliopsida</taxon>
        <taxon>eudicotyledons</taxon>
        <taxon>Gunneridae</taxon>
        <taxon>Pentapetalae</taxon>
        <taxon>rosids</taxon>
        <taxon>fabids</taxon>
        <taxon>Fabales</taxon>
        <taxon>Fabaceae</taxon>
        <taxon>Papilionoideae</taxon>
        <taxon>50 kb inversion clade</taxon>
        <taxon>genistoids sensu lato</taxon>
        <taxon>core genistoids</taxon>
        <taxon>Crotalarieae</taxon>
        <taxon>Crotalaria</taxon>
    </lineage>
</organism>
<dbReference type="Pfam" id="PF10539">
    <property type="entry name" value="Dev_Cell_Death"/>
    <property type="match status" value="1"/>
</dbReference>
<dbReference type="PROSITE" id="PS51222">
    <property type="entry name" value="DCD"/>
    <property type="match status" value="1"/>
</dbReference>
<dbReference type="Proteomes" id="UP001372338">
    <property type="component" value="Unassembled WGS sequence"/>
</dbReference>
<comment type="caution">
    <text evidence="3">The sequence shown here is derived from an EMBL/GenBank/DDBJ whole genome shotgun (WGS) entry which is preliminary data.</text>
</comment>
<accession>A0AAN9I409</accession>
<feature type="compositionally biased region" description="Basic and acidic residues" evidence="1">
    <location>
        <begin position="226"/>
        <end position="235"/>
    </location>
</feature>
<feature type="compositionally biased region" description="Basic and acidic residues" evidence="1">
    <location>
        <begin position="73"/>
        <end position="84"/>
    </location>
</feature>
<feature type="compositionally biased region" description="Basic and acidic residues" evidence="1">
    <location>
        <begin position="1"/>
        <end position="20"/>
    </location>
</feature>
<evidence type="ECO:0000313" key="4">
    <source>
        <dbReference type="Proteomes" id="UP001372338"/>
    </source>
</evidence>
<feature type="compositionally biased region" description="Basic and acidic residues" evidence="1">
    <location>
        <begin position="156"/>
        <end position="184"/>
    </location>
</feature>
<feature type="region of interest" description="Disordered" evidence="1">
    <location>
        <begin position="1"/>
        <end position="396"/>
    </location>
</feature>
<gene>
    <name evidence="3" type="ORF">RIF29_25243</name>
</gene>
<name>A0AAN9I409_CROPI</name>
<feature type="compositionally biased region" description="Basic and acidic residues" evidence="1">
    <location>
        <begin position="381"/>
        <end position="396"/>
    </location>
</feature>
<evidence type="ECO:0000259" key="2">
    <source>
        <dbReference type="PROSITE" id="PS51222"/>
    </source>
</evidence>
<feature type="compositionally biased region" description="Polar residues" evidence="1">
    <location>
        <begin position="299"/>
        <end position="310"/>
    </location>
</feature>
<reference evidence="3 4" key="1">
    <citation type="submission" date="2024-01" db="EMBL/GenBank/DDBJ databases">
        <title>The genomes of 5 underutilized Papilionoideae crops provide insights into root nodulation and disease resistanc.</title>
        <authorList>
            <person name="Yuan L."/>
        </authorList>
    </citation>
    <scope>NUCLEOTIDE SEQUENCE [LARGE SCALE GENOMIC DNA]</scope>
    <source>
        <strain evidence="3">ZHUSHIDOU_FW_LH</strain>
        <tissue evidence="3">Leaf</tissue>
    </source>
</reference>
<feature type="compositionally biased region" description="Low complexity" evidence="1">
    <location>
        <begin position="144"/>
        <end position="155"/>
    </location>
</feature>
<feature type="compositionally biased region" description="Basic residues" evidence="1">
    <location>
        <begin position="256"/>
        <end position="265"/>
    </location>
</feature>